<feature type="region of interest" description="Disordered" evidence="1">
    <location>
        <begin position="33"/>
        <end position="169"/>
    </location>
</feature>
<feature type="compositionally biased region" description="Low complexity" evidence="1">
    <location>
        <begin position="203"/>
        <end position="222"/>
    </location>
</feature>
<dbReference type="AlphaFoldDB" id="D8LJL2"/>
<keyword evidence="3" id="KW-1185">Reference proteome</keyword>
<name>D8LJL2_ECTSI</name>
<evidence type="ECO:0000256" key="1">
    <source>
        <dbReference type="SAM" id="MobiDB-lite"/>
    </source>
</evidence>
<accession>D8LJL2</accession>
<evidence type="ECO:0000313" key="3">
    <source>
        <dbReference type="Proteomes" id="UP000002630"/>
    </source>
</evidence>
<protein>
    <submittedName>
        <fullName evidence="2">Uncharacterized protein</fullName>
    </submittedName>
</protein>
<organism evidence="2 3">
    <name type="scientific">Ectocarpus siliculosus</name>
    <name type="common">Brown alga</name>
    <name type="synonym">Conferva siliculosa</name>
    <dbReference type="NCBI Taxonomy" id="2880"/>
    <lineage>
        <taxon>Eukaryota</taxon>
        <taxon>Sar</taxon>
        <taxon>Stramenopiles</taxon>
        <taxon>Ochrophyta</taxon>
        <taxon>PX clade</taxon>
        <taxon>Phaeophyceae</taxon>
        <taxon>Ectocarpales</taxon>
        <taxon>Ectocarpaceae</taxon>
        <taxon>Ectocarpus</taxon>
    </lineage>
</organism>
<feature type="compositionally biased region" description="Basic and acidic residues" evidence="1">
    <location>
        <begin position="73"/>
        <end position="84"/>
    </location>
</feature>
<gene>
    <name evidence="2" type="ORF">Esi_0026_0084</name>
</gene>
<feature type="compositionally biased region" description="Polar residues" evidence="1">
    <location>
        <begin position="193"/>
        <end position="202"/>
    </location>
</feature>
<feature type="compositionally biased region" description="Basic and acidic residues" evidence="1">
    <location>
        <begin position="47"/>
        <end position="56"/>
    </location>
</feature>
<dbReference type="EMBL" id="FN649737">
    <property type="protein sequence ID" value="CBN77039.1"/>
    <property type="molecule type" value="Genomic_DNA"/>
</dbReference>
<reference evidence="2 3" key="1">
    <citation type="journal article" date="2010" name="Nature">
        <title>The Ectocarpus genome and the independent evolution of multicellularity in brown algae.</title>
        <authorList>
            <person name="Cock J.M."/>
            <person name="Sterck L."/>
            <person name="Rouze P."/>
            <person name="Scornet D."/>
            <person name="Allen A.E."/>
            <person name="Amoutzias G."/>
            <person name="Anthouard V."/>
            <person name="Artiguenave F."/>
            <person name="Aury J.M."/>
            <person name="Badger J.H."/>
            <person name="Beszteri B."/>
            <person name="Billiau K."/>
            <person name="Bonnet E."/>
            <person name="Bothwell J.H."/>
            <person name="Bowler C."/>
            <person name="Boyen C."/>
            <person name="Brownlee C."/>
            <person name="Carrano C.J."/>
            <person name="Charrier B."/>
            <person name="Cho G.Y."/>
            <person name="Coelho S.M."/>
            <person name="Collen J."/>
            <person name="Corre E."/>
            <person name="Da Silva C."/>
            <person name="Delage L."/>
            <person name="Delaroque N."/>
            <person name="Dittami S.M."/>
            <person name="Doulbeau S."/>
            <person name="Elias M."/>
            <person name="Farnham G."/>
            <person name="Gachon C.M."/>
            <person name="Gschloessl B."/>
            <person name="Heesch S."/>
            <person name="Jabbari K."/>
            <person name="Jubin C."/>
            <person name="Kawai H."/>
            <person name="Kimura K."/>
            <person name="Kloareg B."/>
            <person name="Kupper F.C."/>
            <person name="Lang D."/>
            <person name="Le Bail A."/>
            <person name="Leblanc C."/>
            <person name="Lerouge P."/>
            <person name="Lohr M."/>
            <person name="Lopez P.J."/>
            <person name="Martens C."/>
            <person name="Maumus F."/>
            <person name="Michel G."/>
            <person name="Miranda-Saavedra D."/>
            <person name="Morales J."/>
            <person name="Moreau H."/>
            <person name="Motomura T."/>
            <person name="Nagasato C."/>
            <person name="Napoli C.A."/>
            <person name="Nelson D.R."/>
            <person name="Nyvall-Collen P."/>
            <person name="Peters A.F."/>
            <person name="Pommier C."/>
            <person name="Potin P."/>
            <person name="Poulain J."/>
            <person name="Quesneville H."/>
            <person name="Read B."/>
            <person name="Rensing S.A."/>
            <person name="Ritter A."/>
            <person name="Rousvoal S."/>
            <person name="Samanta M."/>
            <person name="Samson G."/>
            <person name="Schroeder D.C."/>
            <person name="Segurens B."/>
            <person name="Strittmatter M."/>
            <person name="Tonon T."/>
            <person name="Tregear J.W."/>
            <person name="Valentin K."/>
            <person name="von Dassow P."/>
            <person name="Yamagishi T."/>
            <person name="Van de Peer Y."/>
            <person name="Wincker P."/>
        </authorList>
    </citation>
    <scope>NUCLEOTIDE SEQUENCE [LARGE SCALE GENOMIC DNA]</scope>
    <source>
        <strain evidence="3">Ec32 / CCAP1310/4</strain>
    </source>
</reference>
<sequence>MRRRRWTQQELYGSAPCLSEPSRNVYAAAGYSAKQAVSRAASISDATRSDRTEQRNAWRAGASASGPIPTAQDDEKKQQQRQPDHVPTMEPLTRAGSGGGGGSRSGASGSGGGGRSRQPPLSSADSAAGGRENVDARGAAAAGGGGGNGGRRVRGRNSSGAGVEAMRPAPKGAVGMGKVGAAGAAGAAVGAGSRSQGGPSEYNSRNGSQSSSGSRPAAVAAAPAPAEPAFDLAGFEEKLGGGLIVTKINRQGRAKVRALFYDRQERMLWWNEPGRGSPHRSSLLSIKKEQPLAVASLIKVEMADQLDEPFCFDGDVDKSFQLVFPARTVDLVAKDAEEAALLARGFQELKMSACA</sequence>
<dbReference type="Proteomes" id="UP000002630">
    <property type="component" value="Linkage Group LG12"/>
</dbReference>
<dbReference type="InParanoid" id="D8LJL2"/>
<proteinExistence type="predicted"/>
<dbReference type="Gene3D" id="2.30.29.30">
    <property type="entry name" value="Pleckstrin-homology domain (PH domain)/Phosphotyrosine-binding domain (PTB)"/>
    <property type="match status" value="1"/>
</dbReference>
<dbReference type="EMBL" id="FN648442">
    <property type="protein sequence ID" value="CBN77039.1"/>
    <property type="molecule type" value="Genomic_DNA"/>
</dbReference>
<evidence type="ECO:0000313" key="2">
    <source>
        <dbReference type="EMBL" id="CBN77039.1"/>
    </source>
</evidence>
<dbReference type="InterPro" id="IPR011993">
    <property type="entry name" value="PH-like_dom_sf"/>
</dbReference>
<feature type="region of interest" description="Disordered" evidence="1">
    <location>
        <begin position="189"/>
        <end position="222"/>
    </location>
</feature>
<dbReference type="OrthoDB" id="10394619at2759"/>
<feature type="compositionally biased region" description="Gly residues" evidence="1">
    <location>
        <begin position="96"/>
        <end position="115"/>
    </location>
</feature>
<feature type="compositionally biased region" description="Gly residues" evidence="1">
    <location>
        <begin position="141"/>
        <end position="150"/>
    </location>
</feature>